<dbReference type="CDD" id="cd02042">
    <property type="entry name" value="ParAB_family"/>
    <property type="match status" value="1"/>
</dbReference>
<protein>
    <recommendedName>
        <fullName evidence="1">AAA domain-containing protein</fullName>
    </recommendedName>
</protein>
<dbReference type="Pfam" id="PF13614">
    <property type="entry name" value="AAA_31"/>
    <property type="match status" value="1"/>
</dbReference>
<dbReference type="InterPro" id="IPR050678">
    <property type="entry name" value="DNA_Partitioning_ATPase"/>
</dbReference>
<dbReference type="SUPFAM" id="SSF52540">
    <property type="entry name" value="P-loop containing nucleoside triphosphate hydrolases"/>
    <property type="match status" value="1"/>
</dbReference>
<feature type="domain" description="AAA" evidence="1">
    <location>
        <begin position="2"/>
        <end position="86"/>
    </location>
</feature>
<evidence type="ECO:0000313" key="2">
    <source>
        <dbReference type="EMBL" id="ETD25602.1"/>
    </source>
</evidence>
<dbReference type="InterPro" id="IPR025669">
    <property type="entry name" value="AAA_dom"/>
</dbReference>
<dbReference type="eggNOG" id="COG1192">
    <property type="taxonomic scope" value="Bacteria"/>
</dbReference>
<accession>V8CET8</accession>
<reference evidence="2 3" key="1">
    <citation type="submission" date="2013-10" db="EMBL/GenBank/DDBJ databases">
        <title>The Genome Sequence of Helicobacter canis NCTC 12740.</title>
        <authorList>
            <consortium name="The Broad Institute Genomics Platform"/>
            <person name="Earl A."/>
            <person name="Fox J.G."/>
            <person name="Shen Z."/>
            <person name="Young S.K."/>
            <person name="Zeng Q."/>
            <person name="Gargeya S."/>
            <person name="Fitzgerald M."/>
            <person name="Abouelleil A."/>
            <person name="Alvarado L."/>
            <person name="Chapman S.B."/>
            <person name="Gainer-Dewar J."/>
            <person name="Goldberg J."/>
            <person name="Griggs A."/>
            <person name="Gujja S."/>
            <person name="Hansen M."/>
            <person name="Howarth C."/>
            <person name="Imamovic A."/>
            <person name="Ireland A."/>
            <person name="Larimer J."/>
            <person name="McCowan C."/>
            <person name="Murphy C."/>
            <person name="Pearson M."/>
            <person name="Poon T.W."/>
            <person name="Priest M."/>
            <person name="Roberts A."/>
            <person name="Saif S."/>
            <person name="Shea T."/>
            <person name="Sykes S."/>
            <person name="Wortman J."/>
            <person name="Nusbaum C."/>
            <person name="Birren B."/>
        </authorList>
    </citation>
    <scope>NUCLEOTIDE SEQUENCE [LARGE SCALE GENOMIC DNA]</scope>
    <source>
        <strain evidence="2 3">NCTC 12740</strain>
    </source>
</reference>
<dbReference type="PANTHER" id="PTHR13696:SF96">
    <property type="entry name" value="COBQ_COBB_MIND_PARA NUCLEOTIDE BINDING DOMAIN-CONTAINING PROTEIN"/>
    <property type="match status" value="1"/>
</dbReference>
<dbReference type="RefSeq" id="WP_023930440.1">
    <property type="nucleotide sequence ID" value="NZ_KI669458.1"/>
</dbReference>
<dbReference type="HOGENOM" id="CLU_1793825_0_0_7"/>
<sequence length="144" mass="15923">MIIAVANEKGGSGKTTIAVNLACALAKDGDKVTLIDSDPQRSSEVFANNRSEGGKEQLFSSIAKCGSALRDEINLQSKSNDCLVIDRQTLKEYRYIGRAINASTESAESMVLYQDSDGNFYVRSLSDFTKKFDFKEYQGENREK</sequence>
<dbReference type="Proteomes" id="UP000018688">
    <property type="component" value="Unassembled WGS sequence"/>
</dbReference>
<evidence type="ECO:0000313" key="3">
    <source>
        <dbReference type="Proteomes" id="UP000018688"/>
    </source>
</evidence>
<name>V8CET8_9HELI</name>
<evidence type="ECO:0000259" key="1">
    <source>
        <dbReference type="Pfam" id="PF13614"/>
    </source>
</evidence>
<proteinExistence type="predicted"/>
<dbReference type="EMBL" id="AZJJ01000007">
    <property type="protein sequence ID" value="ETD25602.1"/>
    <property type="molecule type" value="Genomic_DNA"/>
</dbReference>
<keyword evidence="3" id="KW-1185">Reference proteome</keyword>
<dbReference type="Gene3D" id="3.40.50.300">
    <property type="entry name" value="P-loop containing nucleotide triphosphate hydrolases"/>
    <property type="match status" value="1"/>
</dbReference>
<dbReference type="OrthoDB" id="13869at2"/>
<gene>
    <name evidence="2" type="ORF">HMPREF2087_01430</name>
</gene>
<organism evidence="2 3">
    <name type="scientific">Helicobacter canis NCTC 12740</name>
    <dbReference type="NCBI Taxonomy" id="1357399"/>
    <lineage>
        <taxon>Bacteria</taxon>
        <taxon>Pseudomonadati</taxon>
        <taxon>Campylobacterota</taxon>
        <taxon>Epsilonproteobacteria</taxon>
        <taxon>Campylobacterales</taxon>
        <taxon>Helicobacteraceae</taxon>
        <taxon>Helicobacter</taxon>
    </lineage>
</organism>
<dbReference type="STRING" id="1357399.HMPREF2087_01430"/>
<comment type="caution">
    <text evidence="2">The sequence shown here is derived from an EMBL/GenBank/DDBJ whole genome shotgun (WGS) entry which is preliminary data.</text>
</comment>
<dbReference type="PANTHER" id="PTHR13696">
    <property type="entry name" value="P-LOOP CONTAINING NUCLEOSIDE TRIPHOSPHATE HYDROLASE"/>
    <property type="match status" value="1"/>
</dbReference>
<dbReference type="PATRIC" id="fig|1357399.3.peg.1496"/>
<dbReference type="InterPro" id="IPR027417">
    <property type="entry name" value="P-loop_NTPase"/>
</dbReference>
<dbReference type="AlphaFoldDB" id="V8CET8"/>